<dbReference type="AlphaFoldDB" id="A0A1W7HBY8"/>
<feature type="domain" description="Terpene synthase N-terminal" evidence="3">
    <location>
        <begin position="51"/>
        <end position="210"/>
    </location>
</feature>
<dbReference type="SUPFAM" id="SSF48576">
    <property type="entry name" value="Terpenoid synthases"/>
    <property type="match status" value="1"/>
</dbReference>
<evidence type="ECO:0000256" key="2">
    <source>
        <dbReference type="ARBA" id="ARBA00022842"/>
    </source>
</evidence>
<dbReference type="InterPro" id="IPR008949">
    <property type="entry name" value="Isoprenoid_synthase_dom_sf"/>
</dbReference>
<protein>
    <submittedName>
        <fullName evidence="5">Putative geraniol synthase</fullName>
    </submittedName>
</protein>
<dbReference type="GO" id="GO:0016102">
    <property type="term" value="P:diterpenoid biosynthetic process"/>
    <property type="evidence" value="ECO:0007669"/>
    <property type="project" value="InterPro"/>
</dbReference>
<dbReference type="Gene3D" id="1.50.10.130">
    <property type="entry name" value="Terpene synthase, N-terminal domain"/>
    <property type="match status" value="1"/>
</dbReference>
<dbReference type="InterPro" id="IPR050148">
    <property type="entry name" value="Terpene_synthase-like"/>
</dbReference>
<proteinExistence type="evidence at transcript level"/>
<organism evidence="5">
    <name type="scientific">Scoparia dulcis</name>
    <name type="common">Sweet broom</name>
    <name type="synonym">Capraria dulcis</name>
    <dbReference type="NCBI Taxonomy" id="107240"/>
    <lineage>
        <taxon>Eukaryota</taxon>
        <taxon>Viridiplantae</taxon>
        <taxon>Streptophyta</taxon>
        <taxon>Embryophyta</taxon>
        <taxon>Tracheophyta</taxon>
        <taxon>Spermatophyta</taxon>
        <taxon>Magnoliopsida</taxon>
        <taxon>eudicotyledons</taxon>
        <taxon>Gunneridae</taxon>
        <taxon>Pentapetalae</taxon>
        <taxon>asterids</taxon>
        <taxon>lamiids</taxon>
        <taxon>Lamiales</taxon>
        <taxon>Plantaginaceae</taxon>
        <taxon>Gratioleae</taxon>
        <taxon>Scoparia</taxon>
    </lineage>
</organism>
<keyword evidence="1" id="KW-0479">Metal-binding</keyword>
<dbReference type="PANTHER" id="PTHR31225:SF137">
    <property type="entry name" value="TERPENE SYNTHASE 11-RELATED"/>
    <property type="match status" value="1"/>
</dbReference>
<evidence type="ECO:0000313" key="5">
    <source>
        <dbReference type="EMBL" id="BAX34751.1"/>
    </source>
</evidence>
<dbReference type="InterPro" id="IPR044814">
    <property type="entry name" value="Terpene_cyclase_plant_C1"/>
</dbReference>
<keyword evidence="2" id="KW-0460">Magnesium</keyword>
<name>A0A1W7HBY8_SCODU</name>
<dbReference type="InterPro" id="IPR036965">
    <property type="entry name" value="Terpene_synth_N_sf"/>
</dbReference>
<dbReference type="InterPro" id="IPR001906">
    <property type="entry name" value="Terpene_synth_N"/>
</dbReference>
<dbReference type="InterPro" id="IPR034741">
    <property type="entry name" value="Terpene_cyclase-like_1_C"/>
</dbReference>
<dbReference type="SFLD" id="SFLDS00005">
    <property type="entry name" value="Isoprenoid_Synthase_Type_I"/>
    <property type="match status" value="1"/>
</dbReference>
<reference evidence="5" key="1">
    <citation type="journal article" date="2017" name="Sci. Rep.">
        <title>Elucidation of terpenoid metabolism in Scoparia dulcis by RNA-seq analysis.</title>
        <authorList>
            <person name="Yamamura Y."/>
            <person name="Kurosaki F."/>
            <person name="Lee J.B."/>
        </authorList>
    </citation>
    <scope>NUCLEOTIDE SEQUENCE</scope>
    <source>
        <tissue evidence="5">Mixture of leaf and root</tissue>
    </source>
</reference>
<dbReference type="PANTHER" id="PTHR31225">
    <property type="entry name" value="OS04G0344100 PROTEIN-RELATED"/>
    <property type="match status" value="1"/>
</dbReference>
<dbReference type="InterPro" id="IPR005630">
    <property type="entry name" value="Terpene_synthase_metal-bd"/>
</dbReference>
<dbReference type="GO" id="GO:0000287">
    <property type="term" value="F:magnesium ion binding"/>
    <property type="evidence" value="ECO:0007669"/>
    <property type="project" value="InterPro"/>
</dbReference>
<feature type="domain" description="Terpene synthase metal-binding" evidence="4">
    <location>
        <begin position="267"/>
        <end position="508"/>
    </location>
</feature>
<dbReference type="GO" id="GO:0010333">
    <property type="term" value="F:terpene synthase activity"/>
    <property type="evidence" value="ECO:0007669"/>
    <property type="project" value="InterPro"/>
</dbReference>
<dbReference type="Pfam" id="PF01397">
    <property type="entry name" value="Terpene_synth"/>
    <property type="match status" value="1"/>
</dbReference>
<dbReference type="Pfam" id="PF03936">
    <property type="entry name" value="Terpene_synth_C"/>
    <property type="match status" value="1"/>
</dbReference>
<evidence type="ECO:0000259" key="3">
    <source>
        <dbReference type="Pfam" id="PF01397"/>
    </source>
</evidence>
<sequence>MAVENFIIRGISHSLKKSSWQNLQILSRPPTPQTERLRFHNRKVSLRSSVKTKIDLKCTKSIEELQDETHKTLLQRALDPVSAMKLIDTLQCLGIAYHYEEEIDSWLETISYWNAAESLQSTALRFRLLRQNAMPVSCDVFKKFMGEKKFKNSLSQDTEGLLNLYEASYLGANGEDNMSEAIKFSEGQLIKSIQGLLPNDLLSRRVRRALLLPRHLRMERLESRVYIDEYGMQIGHDSIILQQAKLDYNQVQLLYKEELAELSRWWKNLGLADKLSFSRNQPKECFLWAVGILPEPKYSAPRIDLAKAVAMLIVLDDVYDAHGTMDDLSLFTHAIQRWDLNAIEQLPEYMKICYMALYNTTSEIAQRVLIEQGRNIMPFLARAWIDTIEAYMVEAQWVNSGCIPNLDRYMENRVTTSGAYMALVHTFFLIGHGLTPQNVKLMAKPYPKIFSNSGKILRLWDDLGTSKEEQDRGDNSSLIPLFMKERNLAKEERAREHLTRLILNEWKDLNSELVGANALPLSLVRACFNMARTSQVIYQHQEDNYMSSVDKIFSFLIFEPLGK</sequence>
<dbReference type="SFLD" id="SFLDG01019">
    <property type="entry name" value="Terpene_Cyclase_Like_1_C_Termi"/>
    <property type="match status" value="1"/>
</dbReference>
<dbReference type="EMBL" id="FX983126">
    <property type="protein sequence ID" value="BAX34751.1"/>
    <property type="molecule type" value="mRNA"/>
</dbReference>
<dbReference type="Gene3D" id="1.10.600.10">
    <property type="entry name" value="Farnesyl Diphosphate Synthase"/>
    <property type="match status" value="1"/>
</dbReference>
<evidence type="ECO:0000259" key="4">
    <source>
        <dbReference type="Pfam" id="PF03936"/>
    </source>
</evidence>
<accession>A0A1W7HBY8</accession>
<dbReference type="InterPro" id="IPR008930">
    <property type="entry name" value="Terpenoid_cyclase/PrenylTrfase"/>
</dbReference>
<dbReference type="CDD" id="cd00684">
    <property type="entry name" value="Terpene_cyclase_plant_C1"/>
    <property type="match status" value="1"/>
</dbReference>
<evidence type="ECO:0000256" key="1">
    <source>
        <dbReference type="ARBA" id="ARBA00022723"/>
    </source>
</evidence>
<dbReference type="SUPFAM" id="SSF48239">
    <property type="entry name" value="Terpenoid cyclases/Protein prenyltransferases"/>
    <property type="match status" value="1"/>
</dbReference>
<dbReference type="FunFam" id="1.10.600.10:FF:000007">
    <property type="entry name" value="Isoprene synthase, chloroplastic"/>
    <property type="match status" value="1"/>
</dbReference>